<dbReference type="EMBL" id="CP042196">
    <property type="protein sequence ID" value="QDS74939.1"/>
    <property type="molecule type" value="Genomic_DNA"/>
</dbReference>
<dbReference type="Pfam" id="PF01764">
    <property type="entry name" value="Lipase_3"/>
    <property type="match status" value="1"/>
</dbReference>
<dbReference type="OrthoDB" id="438440at2759"/>
<dbReference type="STRING" id="50376.A0A517LH38"/>
<feature type="compositionally biased region" description="Polar residues" evidence="1">
    <location>
        <begin position="41"/>
        <end position="55"/>
    </location>
</feature>
<sequence length="581" mass="63699">MTFWTFGNSHGKKRKERLKPASRPLTSNGVGYGGSNYSVSTVNLSGPSLDSQLPQQIGPRRPTRPWIGTQGSPYPHGDSHTTDSRPNLTTRPPHSSSYGPVEYEPRPGQLIQWAPPPNLPNAVYLNQNQSSNQQSLLHIPSAVTGGLHKASQSVTNLNARYLAQGAALYDRMSSKLDTVITCMDEERFSGDERDLRLVESQGVYRDESRNISQTLSVPGSNSSSSTNHFSKVWSYSNARLPPYLPPFKVYIPTYPLLCLAAQYSLRAYDKPKKCEREDHVKASIVHGTKAMVIKSMPVDDMNTIVFAVRGTQTFMDWTVNFAQAPTAPTGLLDDTGNLCHTGFLCVARGMIAPVAARLRELLQKDPSRSAASLLITGHSAGGAVAQLLYAHMLSDTVNSELTHLSGFFKRVHCVTFGAPPVTLLPLQKSPSRRHQKSLFFAFANEGDPVVRADRAIVRSLLKLYVTPTPDAPCPIMNSVVPGMLRSKKSRLKLAAQASSMQTSNPAPMWDVPSSTLSLGGRVILLRERYGSQSPDDIEACQVSDEMLREVVYGDPLCHTMTLYAKRIEILATRAVTVSGYT</sequence>
<evidence type="ECO:0000313" key="4">
    <source>
        <dbReference type="Proteomes" id="UP000316270"/>
    </source>
</evidence>
<dbReference type="PANTHER" id="PTHR46023">
    <property type="entry name" value="LIPASE CLASS 3 PROTEIN-LIKE"/>
    <property type="match status" value="1"/>
</dbReference>
<dbReference type="CDD" id="cd00519">
    <property type="entry name" value="Lipase_3"/>
    <property type="match status" value="1"/>
</dbReference>
<feature type="domain" description="Fungal lipase-type" evidence="2">
    <location>
        <begin position="305"/>
        <end position="451"/>
    </location>
</feature>
<dbReference type="Gene3D" id="3.40.50.1820">
    <property type="entry name" value="alpha/beta hydrolase"/>
    <property type="match status" value="1"/>
</dbReference>
<feature type="region of interest" description="Disordered" evidence="1">
    <location>
        <begin position="1"/>
        <end position="102"/>
    </location>
</feature>
<reference evidence="3 4" key="1">
    <citation type="submission" date="2019-07" db="EMBL/GenBank/DDBJ databases">
        <title>Finished genome of Venturia effusa.</title>
        <authorList>
            <person name="Young C.A."/>
            <person name="Cox M.P."/>
            <person name="Ganley A.R.D."/>
            <person name="David W.J."/>
        </authorList>
    </citation>
    <scope>NUCLEOTIDE SEQUENCE [LARGE SCALE GENOMIC DNA]</scope>
    <source>
        <strain evidence="4">albino</strain>
    </source>
</reference>
<evidence type="ECO:0000259" key="2">
    <source>
        <dbReference type="Pfam" id="PF01764"/>
    </source>
</evidence>
<accession>A0A517LH38</accession>
<proteinExistence type="predicted"/>
<dbReference type="AlphaFoldDB" id="A0A517LH38"/>
<feature type="compositionally biased region" description="Polar residues" evidence="1">
    <location>
        <begin position="84"/>
        <end position="98"/>
    </location>
</feature>
<gene>
    <name evidence="3" type="ORF">FKW77_004483</name>
</gene>
<dbReference type="GO" id="GO:0006629">
    <property type="term" value="P:lipid metabolic process"/>
    <property type="evidence" value="ECO:0007669"/>
    <property type="project" value="InterPro"/>
</dbReference>
<keyword evidence="4" id="KW-1185">Reference proteome</keyword>
<dbReference type="PANTHER" id="PTHR46023:SF6">
    <property type="entry name" value="LIPASE CLASS 3 FAMILY PROTEIN"/>
    <property type="match status" value="1"/>
</dbReference>
<name>A0A517LH38_9PEZI</name>
<evidence type="ECO:0000313" key="3">
    <source>
        <dbReference type="EMBL" id="QDS74939.1"/>
    </source>
</evidence>
<dbReference type="SUPFAM" id="SSF53474">
    <property type="entry name" value="alpha/beta-Hydrolases"/>
    <property type="match status" value="1"/>
</dbReference>
<evidence type="ECO:0000256" key="1">
    <source>
        <dbReference type="SAM" id="MobiDB-lite"/>
    </source>
</evidence>
<dbReference type="Proteomes" id="UP000316270">
    <property type="component" value="Chromosome 12"/>
</dbReference>
<organism evidence="3 4">
    <name type="scientific">Venturia effusa</name>
    <dbReference type="NCBI Taxonomy" id="50376"/>
    <lineage>
        <taxon>Eukaryota</taxon>
        <taxon>Fungi</taxon>
        <taxon>Dikarya</taxon>
        <taxon>Ascomycota</taxon>
        <taxon>Pezizomycotina</taxon>
        <taxon>Dothideomycetes</taxon>
        <taxon>Pleosporomycetidae</taxon>
        <taxon>Venturiales</taxon>
        <taxon>Venturiaceae</taxon>
        <taxon>Venturia</taxon>
    </lineage>
</organism>
<protein>
    <recommendedName>
        <fullName evidence="2">Fungal lipase-type domain-containing protein</fullName>
    </recommendedName>
</protein>
<dbReference type="InterPro" id="IPR002921">
    <property type="entry name" value="Fungal_lipase-type"/>
</dbReference>
<dbReference type="InterPro" id="IPR029058">
    <property type="entry name" value="AB_hydrolase_fold"/>
</dbReference>